<dbReference type="RefSeq" id="WP_146916859.1">
    <property type="nucleotide sequence ID" value="NZ_CP042430.1"/>
</dbReference>
<dbReference type="KEGG" id="bsol:FSW04_04915"/>
<name>A0A5B8U1Q7_9ACTN</name>
<evidence type="ECO:0000313" key="2">
    <source>
        <dbReference type="EMBL" id="QEC46994.1"/>
    </source>
</evidence>
<organism evidence="2 3">
    <name type="scientific">Baekduia soli</name>
    <dbReference type="NCBI Taxonomy" id="496014"/>
    <lineage>
        <taxon>Bacteria</taxon>
        <taxon>Bacillati</taxon>
        <taxon>Actinomycetota</taxon>
        <taxon>Thermoleophilia</taxon>
        <taxon>Solirubrobacterales</taxon>
        <taxon>Baekduiaceae</taxon>
        <taxon>Baekduia</taxon>
    </lineage>
</organism>
<evidence type="ECO:0000313" key="3">
    <source>
        <dbReference type="Proteomes" id="UP000321805"/>
    </source>
</evidence>
<reference evidence="2 3" key="1">
    <citation type="journal article" date="2018" name="J. Microbiol.">
        <title>Baekduia soli gen. nov., sp. nov., a novel bacterium isolated from the soil of Baekdu Mountain and proposal of a novel family name, Baekduiaceae fam. nov.</title>
        <authorList>
            <person name="An D.S."/>
            <person name="Siddiqi M.Z."/>
            <person name="Kim K.H."/>
            <person name="Yu H.S."/>
            <person name="Im W.T."/>
        </authorList>
    </citation>
    <scope>NUCLEOTIDE SEQUENCE [LARGE SCALE GENOMIC DNA]</scope>
    <source>
        <strain evidence="2 3">BR7-21</strain>
    </source>
</reference>
<proteinExistence type="predicted"/>
<keyword evidence="3" id="KW-1185">Reference proteome</keyword>
<dbReference type="AlphaFoldDB" id="A0A5B8U1Q7"/>
<gene>
    <name evidence="2" type="ORF">FSW04_04915</name>
</gene>
<feature type="compositionally biased region" description="Basic and acidic residues" evidence="1">
    <location>
        <begin position="42"/>
        <end position="68"/>
    </location>
</feature>
<protein>
    <submittedName>
        <fullName evidence="2">Uncharacterized protein</fullName>
    </submittedName>
</protein>
<dbReference type="Proteomes" id="UP000321805">
    <property type="component" value="Chromosome"/>
</dbReference>
<dbReference type="OrthoDB" id="5245036at2"/>
<evidence type="ECO:0000256" key="1">
    <source>
        <dbReference type="SAM" id="MobiDB-lite"/>
    </source>
</evidence>
<feature type="region of interest" description="Disordered" evidence="1">
    <location>
        <begin position="1"/>
        <end position="78"/>
    </location>
</feature>
<sequence length="78" mass="8457">MTESHERVPEEPHDEPSPHDGHAPEPLGPVTPDDQTDLGDTPEAHDEIVPEDLPKDHPGRREAERLAAEGDGVVQGNT</sequence>
<dbReference type="EMBL" id="CP042430">
    <property type="protein sequence ID" value="QEC46994.1"/>
    <property type="molecule type" value="Genomic_DNA"/>
</dbReference>
<accession>A0A5B8U1Q7</accession>
<feature type="compositionally biased region" description="Basic and acidic residues" evidence="1">
    <location>
        <begin position="1"/>
        <end position="23"/>
    </location>
</feature>